<keyword evidence="1" id="KW-1133">Transmembrane helix</keyword>
<dbReference type="Pfam" id="PF17099">
    <property type="entry name" value="TrpP"/>
    <property type="match status" value="1"/>
</dbReference>
<dbReference type="Proteomes" id="UP000075374">
    <property type="component" value="Unassembled WGS sequence"/>
</dbReference>
<evidence type="ECO:0000313" key="3">
    <source>
        <dbReference type="Proteomes" id="UP000075374"/>
    </source>
</evidence>
<dbReference type="AlphaFoldDB" id="A0A151ALJ7"/>
<sequence length="172" mass="18548">MKSNFKKNIINSLLLAIGFILHQVAPPIFFGMKPDLSLTMVFIIIILNEDYKTTLIVGIIAGILSALTTTFPGGQPANVIDKIITSNVIYLLLLPFRNKLNNQIKIIIFTAIGTVLSGTVFLTAASILVGLPQSFTAMFIAVVLPAALVNTVTAIILFNAIQISLKHAKVTL</sequence>
<proteinExistence type="predicted"/>
<dbReference type="RefSeq" id="WP_061858611.1">
    <property type="nucleotide sequence ID" value="NZ_LTBB01000009.1"/>
</dbReference>
<feature type="transmembrane region" description="Helical" evidence="1">
    <location>
        <begin position="12"/>
        <end position="32"/>
    </location>
</feature>
<dbReference type="Gene3D" id="1.10.1760.20">
    <property type="match status" value="1"/>
</dbReference>
<name>A0A151ALJ7_9CLOT</name>
<dbReference type="EMBL" id="LTBB01000009">
    <property type="protein sequence ID" value="KYH28515.1"/>
    <property type="molecule type" value="Genomic_DNA"/>
</dbReference>
<reference evidence="2 3" key="1">
    <citation type="submission" date="2016-02" db="EMBL/GenBank/DDBJ databases">
        <title>Genome sequence of Clostridium colicanis DSM 13634.</title>
        <authorList>
            <person name="Poehlein A."/>
            <person name="Daniel R."/>
        </authorList>
    </citation>
    <scope>NUCLEOTIDE SEQUENCE [LARGE SCALE GENOMIC DNA]</scope>
    <source>
        <strain evidence="2 3">DSM 13634</strain>
    </source>
</reference>
<comment type="caution">
    <text evidence="2">The sequence shown here is derived from an EMBL/GenBank/DDBJ whole genome shotgun (WGS) entry which is preliminary data.</text>
</comment>
<evidence type="ECO:0000313" key="2">
    <source>
        <dbReference type="EMBL" id="KYH28515.1"/>
    </source>
</evidence>
<dbReference type="PATRIC" id="fig|1121305.3.peg.1777"/>
<gene>
    <name evidence="2" type="primary">trpP</name>
    <name evidence="2" type="ORF">CLCOL_17760</name>
</gene>
<organism evidence="2 3">
    <name type="scientific">Clostridium colicanis DSM 13634</name>
    <dbReference type="NCBI Taxonomy" id="1121305"/>
    <lineage>
        <taxon>Bacteria</taxon>
        <taxon>Bacillati</taxon>
        <taxon>Bacillota</taxon>
        <taxon>Clostridia</taxon>
        <taxon>Eubacteriales</taxon>
        <taxon>Clostridiaceae</taxon>
        <taxon>Clostridium</taxon>
    </lineage>
</organism>
<accession>A0A151ALJ7</accession>
<feature type="transmembrane region" description="Helical" evidence="1">
    <location>
        <begin position="106"/>
        <end position="131"/>
    </location>
</feature>
<keyword evidence="1" id="KW-0812">Transmembrane</keyword>
<feature type="transmembrane region" description="Helical" evidence="1">
    <location>
        <begin position="137"/>
        <end position="161"/>
    </location>
</feature>
<protein>
    <submittedName>
        <fullName evidence="2">Putative tryptophan transport protein</fullName>
    </submittedName>
</protein>
<keyword evidence="1" id="KW-0472">Membrane</keyword>
<keyword evidence="3" id="KW-1185">Reference proteome</keyword>
<dbReference type="InterPro" id="IPR031360">
    <property type="entry name" value="TrpP"/>
</dbReference>
<feature type="transmembrane region" description="Helical" evidence="1">
    <location>
        <begin position="53"/>
        <end position="71"/>
    </location>
</feature>
<evidence type="ECO:0000256" key="1">
    <source>
        <dbReference type="SAM" id="Phobius"/>
    </source>
</evidence>